<gene>
    <name evidence="2" type="ORF">NBR_LOCUS3176</name>
</gene>
<keyword evidence="1" id="KW-0378">Hydrolase</keyword>
<keyword evidence="3" id="KW-1185">Reference proteome</keyword>
<evidence type="ECO:0000313" key="4">
    <source>
        <dbReference type="WBParaSite" id="NBR_0000317501-mRNA-1"/>
    </source>
</evidence>
<dbReference type="GO" id="GO:0019693">
    <property type="term" value="P:ribose phosphate metabolic process"/>
    <property type="evidence" value="ECO:0007669"/>
    <property type="project" value="TreeGrafter"/>
</dbReference>
<dbReference type="PANTHER" id="PTHR11839:SF15">
    <property type="entry name" value="URIDINE DIPHOSPHATE GLUCOSE PYROPHOSPHATASE NUDT14"/>
    <property type="match status" value="1"/>
</dbReference>
<dbReference type="PANTHER" id="PTHR11839">
    <property type="entry name" value="UDP/ADP-SUGAR PYROPHOSPHATASE"/>
    <property type="match status" value="1"/>
</dbReference>
<dbReference type="SUPFAM" id="SSF55811">
    <property type="entry name" value="Nudix"/>
    <property type="match status" value="1"/>
</dbReference>
<accession>A0A0N4XKX3</accession>
<dbReference type="GO" id="GO:0006753">
    <property type="term" value="P:nucleoside phosphate metabolic process"/>
    <property type="evidence" value="ECO:0007669"/>
    <property type="project" value="TreeGrafter"/>
</dbReference>
<reference evidence="2 3" key="2">
    <citation type="submission" date="2018-11" db="EMBL/GenBank/DDBJ databases">
        <authorList>
            <consortium name="Pathogen Informatics"/>
        </authorList>
    </citation>
    <scope>NUCLEOTIDE SEQUENCE [LARGE SCALE GENOMIC DNA]</scope>
</reference>
<dbReference type="WBParaSite" id="NBR_0000317501-mRNA-1">
    <property type="protein sequence ID" value="NBR_0000317501-mRNA-1"/>
    <property type="gene ID" value="NBR_0000317501"/>
</dbReference>
<protein>
    <submittedName>
        <fullName evidence="4">Nudix hydrolase domain-containing protein</fullName>
    </submittedName>
</protein>
<dbReference type="STRING" id="27835.A0A0N4XKX3"/>
<dbReference type="Gene3D" id="3.90.79.10">
    <property type="entry name" value="Nucleoside Triphosphate Pyrophosphohydrolase"/>
    <property type="match status" value="1"/>
</dbReference>
<evidence type="ECO:0000313" key="2">
    <source>
        <dbReference type="EMBL" id="VDL66765.1"/>
    </source>
</evidence>
<sequence>MSTTTPERLENVSFIENFVSPYLKGVKCSFTQRGRRRSFDLVFRHSSVATLLYHTTQKKFVFVRQFRPEYLQDIPILDITREEIEEECGYKVRNEDLQFVATFRFGFVMSI</sequence>
<dbReference type="AlphaFoldDB" id="A0A0N4XKX3"/>
<proteinExistence type="predicted"/>
<dbReference type="GO" id="GO:0008768">
    <property type="term" value="F:UDP-sugar diphosphatase activity"/>
    <property type="evidence" value="ECO:0007669"/>
    <property type="project" value="TreeGrafter"/>
</dbReference>
<reference evidence="4" key="1">
    <citation type="submission" date="2017-02" db="UniProtKB">
        <authorList>
            <consortium name="WormBaseParasite"/>
        </authorList>
    </citation>
    <scope>IDENTIFICATION</scope>
</reference>
<dbReference type="InterPro" id="IPR015797">
    <property type="entry name" value="NUDIX_hydrolase-like_dom_sf"/>
</dbReference>
<evidence type="ECO:0000313" key="3">
    <source>
        <dbReference type="Proteomes" id="UP000271162"/>
    </source>
</evidence>
<name>A0A0N4XKX3_NIPBR</name>
<dbReference type="Proteomes" id="UP000271162">
    <property type="component" value="Unassembled WGS sequence"/>
</dbReference>
<dbReference type="EMBL" id="UYSL01004454">
    <property type="protein sequence ID" value="VDL66765.1"/>
    <property type="molecule type" value="Genomic_DNA"/>
</dbReference>
<organism evidence="4">
    <name type="scientific">Nippostrongylus brasiliensis</name>
    <name type="common">Rat hookworm</name>
    <dbReference type="NCBI Taxonomy" id="27835"/>
    <lineage>
        <taxon>Eukaryota</taxon>
        <taxon>Metazoa</taxon>
        <taxon>Ecdysozoa</taxon>
        <taxon>Nematoda</taxon>
        <taxon>Chromadorea</taxon>
        <taxon>Rhabditida</taxon>
        <taxon>Rhabditina</taxon>
        <taxon>Rhabditomorpha</taxon>
        <taxon>Strongyloidea</taxon>
        <taxon>Heligmosomidae</taxon>
        <taxon>Nippostrongylus</taxon>
    </lineage>
</organism>
<evidence type="ECO:0000256" key="1">
    <source>
        <dbReference type="ARBA" id="ARBA00022801"/>
    </source>
</evidence>